<sequence>MMFPDSDKGVFQWRVPLGRWWALPPAGEQVYLFVLLASGALQTGDVTFIMRVPVIPGCASGR</sequence>
<accession>A0A240ULZ1</accession>
<protein>
    <submittedName>
        <fullName evidence="1">Uncharacterized protein</fullName>
    </submittedName>
</protein>
<dbReference type="Proteomes" id="UP000194457">
    <property type="component" value="Chromosome"/>
</dbReference>
<dbReference type="KEGG" id="kma:B9H00_02865"/>
<keyword evidence="2" id="KW-1185">Reference proteome</keyword>
<gene>
    <name evidence="1" type="ORF">B9H00_02865</name>
</gene>
<name>A0A240ULZ1_9GAMM</name>
<dbReference type="EMBL" id="CP021358">
    <property type="protein sequence ID" value="ART62146.1"/>
    <property type="molecule type" value="Genomic_DNA"/>
</dbReference>
<reference evidence="1 2" key="1">
    <citation type="submission" date="2017-05" db="EMBL/GenBank/DDBJ databases">
        <authorList>
            <person name="Song R."/>
            <person name="Chenine A.L."/>
            <person name="Ruprecht R.M."/>
        </authorList>
    </citation>
    <scope>NUCLEOTIDE SEQUENCE [LARGE SCALE GENOMIC DNA]</scope>
    <source>
        <strain evidence="1">SW32</strain>
    </source>
</reference>
<dbReference type="AlphaFoldDB" id="A0A240ULZ1"/>
<evidence type="ECO:0000313" key="1">
    <source>
        <dbReference type="EMBL" id="ART62146.1"/>
    </source>
</evidence>
<organism evidence="1 2">
    <name type="scientific">Kushneria marisflavi</name>
    <dbReference type="NCBI Taxonomy" id="157779"/>
    <lineage>
        <taxon>Bacteria</taxon>
        <taxon>Pseudomonadati</taxon>
        <taxon>Pseudomonadota</taxon>
        <taxon>Gammaproteobacteria</taxon>
        <taxon>Oceanospirillales</taxon>
        <taxon>Halomonadaceae</taxon>
        <taxon>Kushneria</taxon>
    </lineage>
</organism>
<proteinExistence type="predicted"/>
<evidence type="ECO:0000313" key="2">
    <source>
        <dbReference type="Proteomes" id="UP000194457"/>
    </source>
</evidence>